<name>A0A563W2C1_9CYAN</name>
<gene>
    <name evidence="1" type="ORF">H1P_650015</name>
</gene>
<protein>
    <recommendedName>
        <fullName evidence="3">DUF2780 domain-containing protein</fullName>
    </recommendedName>
</protein>
<evidence type="ECO:0000313" key="1">
    <source>
        <dbReference type="EMBL" id="VEP17849.1"/>
    </source>
</evidence>
<dbReference type="Pfam" id="PF11075">
    <property type="entry name" value="DUF2780"/>
    <property type="match status" value="1"/>
</dbReference>
<reference evidence="1 2" key="1">
    <citation type="submission" date="2019-01" db="EMBL/GenBank/DDBJ databases">
        <authorList>
            <person name="Brito A."/>
        </authorList>
    </citation>
    <scope>NUCLEOTIDE SEQUENCE [LARGE SCALE GENOMIC DNA]</scope>
    <source>
        <strain evidence="1">1</strain>
    </source>
</reference>
<evidence type="ECO:0000313" key="2">
    <source>
        <dbReference type="Proteomes" id="UP000320055"/>
    </source>
</evidence>
<accession>A0A563W2C1</accession>
<dbReference type="InterPro" id="IPR021302">
    <property type="entry name" value="DUF2780_VcgC/VcgE"/>
</dbReference>
<evidence type="ECO:0008006" key="3">
    <source>
        <dbReference type="Google" id="ProtNLM"/>
    </source>
</evidence>
<keyword evidence="2" id="KW-1185">Reference proteome</keyword>
<sequence>MELIQQLTQGLNIKEEQAEGGAGLIFKMAQEKLGDGEFAQVANAIPGITSLIGAAPQGGAGVAGAIGGLAGAMGGGGQIANIAALAGGFSQLGLNPGMATKFIPIILSFVQSQGGDGVKNILANVLK</sequence>
<dbReference type="Proteomes" id="UP000320055">
    <property type="component" value="Unassembled WGS sequence"/>
</dbReference>
<organism evidence="1 2">
    <name type="scientific">Hyella patelloides LEGE 07179</name>
    <dbReference type="NCBI Taxonomy" id="945734"/>
    <lineage>
        <taxon>Bacteria</taxon>
        <taxon>Bacillati</taxon>
        <taxon>Cyanobacteriota</taxon>
        <taxon>Cyanophyceae</taxon>
        <taxon>Pleurocapsales</taxon>
        <taxon>Hyellaceae</taxon>
        <taxon>Hyella</taxon>
    </lineage>
</organism>
<dbReference type="RefSeq" id="WP_144867256.1">
    <property type="nucleotide sequence ID" value="NZ_LR213824.1"/>
</dbReference>
<dbReference type="OrthoDB" id="460284at2"/>
<dbReference type="AlphaFoldDB" id="A0A563W2C1"/>
<dbReference type="EMBL" id="CAACVJ010000612">
    <property type="protein sequence ID" value="VEP17849.1"/>
    <property type="molecule type" value="Genomic_DNA"/>
</dbReference>
<proteinExistence type="predicted"/>